<dbReference type="Proteomes" id="UP000238479">
    <property type="component" value="Chromosome 3"/>
</dbReference>
<dbReference type="OrthoDB" id="1887476at2759"/>
<dbReference type="InterPro" id="IPR046960">
    <property type="entry name" value="PPR_At4g14850-like_plant"/>
</dbReference>
<feature type="region of interest" description="Disordered" evidence="4">
    <location>
        <begin position="1"/>
        <end position="23"/>
    </location>
</feature>
<dbReference type="PANTHER" id="PTHR47926">
    <property type="entry name" value="PENTATRICOPEPTIDE REPEAT-CONTAINING PROTEIN"/>
    <property type="match status" value="1"/>
</dbReference>
<dbReference type="GO" id="GO:0009451">
    <property type="term" value="P:RNA modification"/>
    <property type="evidence" value="ECO:0007669"/>
    <property type="project" value="InterPro"/>
</dbReference>
<dbReference type="AlphaFoldDB" id="A0A2P6RB72"/>
<reference evidence="5 6" key="1">
    <citation type="journal article" date="2018" name="Nat. Genet.">
        <title>The Rosa genome provides new insights in the design of modern roses.</title>
        <authorList>
            <person name="Bendahmane M."/>
        </authorList>
    </citation>
    <scope>NUCLEOTIDE SEQUENCE [LARGE SCALE GENOMIC DNA]</scope>
    <source>
        <strain evidence="6">cv. Old Blush</strain>
    </source>
</reference>
<sequence length="862" mass="95734">MDLPVTVSLQNPPLPPKQFHTKTPTPKDFNLLIKHHANLKNDHAILSTYTHMESLGLAPDNSSLPLVLKACARLSAVERGKGIHSSIRNSGLDKDVRIGTALVDFYCKSGLIDDAVEVFDAMCERDLVLWNALIHGCVGCGCYQEAICLFREMQSEGLKPNSRSVVALLLACREVAELRCGKEIHGYGLRNGLLDLDAHVGTALIGFYMRFDVRMSHLTFDSMVVRNVVSSNAIITGYVDVGEYLMAVKLFVQLLVDGVEFDSVSMLVVIQACAKIGSVELARQIHQMAMKYSYSSDLFIVNALLNMYSECGRIELSRALFETVPNRDVALWNSMLAAYSEYGFYEEAMNLFLKMRTEGIVEDQRTVYIMLLLCEEISEGLIEGKSLHALALKSGMEMDVSLGNTLLSMYAEFNCVQSVKKVFAEMKGADVISWNILIRALACNGLRDEAWETFGVMRESGTKPNSHTIISVLATFEADTSVNTVRAIHGFVMKHGIEVDPSLNTALTDIYMNSGDEAAARILFENCPYKDVISWNAIIAGYVRNNESNEARLLFNRMISEVKPNSVTIISILSSCTQVASLSLGQCLHAYATRRQFSFDFDLSLANAFISMYARSGSMQNAEKIFKSLPTRNVISWNSLITGYSMHGHGYDAILVFQQMLEDGFQPNGSTFVAVLSACRHSGLIEMGLKLFHTMVHDLEITPELVHYGCVVDLLCRAGRLDEAREFIESMPIEPDASVWRALLNGCRVNSAPELAGAIFEKLVELEPMNAGNYVLLSNIYAAAGLWLEVRKIRTLLREKGLKKPPGTSWIVIKSQVHSFVASDTSHLDSNRIYACLNSLSALIKEIGYTPDLQWVLHEEEN</sequence>
<dbReference type="FunFam" id="1.25.40.10:FF:000366">
    <property type="entry name" value="Pentatricopeptide (PPR) repeat-containing protein"/>
    <property type="match status" value="1"/>
</dbReference>
<dbReference type="Gramene" id="PRQ43664">
    <property type="protein sequence ID" value="PRQ43664"/>
    <property type="gene ID" value="RchiOBHm_Chr3g0470881"/>
</dbReference>
<protein>
    <submittedName>
        <fullName evidence="5">Putative tetratricopeptide-like helical domain, DYW domain-containing protein</fullName>
    </submittedName>
</protein>
<dbReference type="PANTHER" id="PTHR47926:SF344">
    <property type="entry name" value="OS07G0636900 PROTEIN"/>
    <property type="match status" value="1"/>
</dbReference>
<organism evidence="5 6">
    <name type="scientific">Rosa chinensis</name>
    <name type="common">China rose</name>
    <dbReference type="NCBI Taxonomy" id="74649"/>
    <lineage>
        <taxon>Eukaryota</taxon>
        <taxon>Viridiplantae</taxon>
        <taxon>Streptophyta</taxon>
        <taxon>Embryophyta</taxon>
        <taxon>Tracheophyta</taxon>
        <taxon>Spermatophyta</taxon>
        <taxon>Magnoliopsida</taxon>
        <taxon>eudicotyledons</taxon>
        <taxon>Gunneridae</taxon>
        <taxon>Pentapetalae</taxon>
        <taxon>rosids</taxon>
        <taxon>fabids</taxon>
        <taxon>Rosales</taxon>
        <taxon>Rosaceae</taxon>
        <taxon>Rosoideae</taxon>
        <taxon>Rosoideae incertae sedis</taxon>
        <taxon>Rosa</taxon>
    </lineage>
</organism>
<evidence type="ECO:0000313" key="5">
    <source>
        <dbReference type="EMBL" id="PRQ43664.1"/>
    </source>
</evidence>
<dbReference type="NCBIfam" id="TIGR00756">
    <property type="entry name" value="PPR"/>
    <property type="match status" value="7"/>
</dbReference>
<dbReference type="OMA" id="YMNCGDE"/>
<gene>
    <name evidence="5" type="ORF">RchiOBHm_Chr3g0470881</name>
</gene>
<dbReference type="SMR" id="A0A2P6RB72"/>
<feature type="repeat" description="PPR" evidence="3">
    <location>
        <begin position="95"/>
        <end position="125"/>
    </location>
</feature>
<keyword evidence="1" id="KW-0677">Repeat</keyword>
<evidence type="ECO:0000256" key="3">
    <source>
        <dbReference type="PROSITE-ProRule" id="PRU00708"/>
    </source>
</evidence>
<dbReference type="GO" id="GO:0005739">
    <property type="term" value="C:mitochondrion"/>
    <property type="evidence" value="ECO:0007669"/>
    <property type="project" value="UniProtKB-ARBA"/>
</dbReference>
<feature type="repeat" description="PPR" evidence="3">
    <location>
        <begin position="430"/>
        <end position="464"/>
    </location>
</feature>
<feature type="repeat" description="PPR" evidence="3">
    <location>
        <begin position="633"/>
        <end position="667"/>
    </location>
</feature>
<feature type="repeat" description="PPR" evidence="3">
    <location>
        <begin position="328"/>
        <end position="362"/>
    </location>
</feature>
<dbReference type="Pfam" id="PF13041">
    <property type="entry name" value="PPR_2"/>
    <property type="match status" value="4"/>
</dbReference>
<dbReference type="EMBL" id="PDCK01000041">
    <property type="protein sequence ID" value="PRQ43664.1"/>
    <property type="molecule type" value="Genomic_DNA"/>
</dbReference>
<dbReference type="InterPro" id="IPR002885">
    <property type="entry name" value="PPR_rpt"/>
</dbReference>
<keyword evidence="6" id="KW-1185">Reference proteome</keyword>
<comment type="similarity">
    <text evidence="2">Belongs to the PPR family. PCMP-E subfamily.</text>
</comment>
<dbReference type="Pfam" id="PF01535">
    <property type="entry name" value="PPR"/>
    <property type="match status" value="3"/>
</dbReference>
<accession>A0A2P6RB72</accession>
<dbReference type="FunFam" id="1.25.40.10:FF:000682">
    <property type="entry name" value="Pentatricopeptide repeat-containing protein At3g16610"/>
    <property type="match status" value="1"/>
</dbReference>
<evidence type="ECO:0000256" key="1">
    <source>
        <dbReference type="ARBA" id="ARBA00022737"/>
    </source>
</evidence>
<evidence type="ECO:0000313" key="6">
    <source>
        <dbReference type="Proteomes" id="UP000238479"/>
    </source>
</evidence>
<dbReference type="InterPro" id="IPR046848">
    <property type="entry name" value="E_motif"/>
</dbReference>
<name>A0A2P6RB72_ROSCH</name>
<comment type="caution">
    <text evidence="5">The sequence shown here is derived from an EMBL/GenBank/DDBJ whole genome shotgun (WGS) entry which is preliminary data.</text>
</comment>
<dbReference type="Pfam" id="PF12854">
    <property type="entry name" value="PPR_1"/>
    <property type="match status" value="1"/>
</dbReference>
<feature type="repeat" description="PPR" evidence="3">
    <location>
        <begin position="126"/>
        <end position="160"/>
    </location>
</feature>
<evidence type="ECO:0000256" key="2">
    <source>
        <dbReference type="ARBA" id="ARBA00061659"/>
    </source>
</evidence>
<dbReference type="Pfam" id="PF20431">
    <property type="entry name" value="E_motif"/>
    <property type="match status" value="1"/>
</dbReference>
<dbReference type="Gene3D" id="1.25.40.10">
    <property type="entry name" value="Tetratricopeptide repeat domain"/>
    <property type="match status" value="5"/>
</dbReference>
<dbReference type="InterPro" id="IPR011990">
    <property type="entry name" value="TPR-like_helical_dom_sf"/>
</dbReference>
<dbReference type="FunFam" id="1.25.40.10:FF:000031">
    <property type="entry name" value="Pentatricopeptide repeat-containing protein mitochondrial"/>
    <property type="match status" value="1"/>
</dbReference>
<evidence type="ECO:0000256" key="4">
    <source>
        <dbReference type="SAM" id="MobiDB-lite"/>
    </source>
</evidence>
<dbReference type="PROSITE" id="PS51375">
    <property type="entry name" value="PPR"/>
    <property type="match status" value="6"/>
</dbReference>
<feature type="repeat" description="PPR" evidence="3">
    <location>
        <begin position="531"/>
        <end position="561"/>
    </location>
</feature>
<dbReference type="FunFam" id="1.25.40.10:FF:000205">
    <property type="entry name" value="Pentatricopeptide repeat-containing protein, mitochondrial"/>
    <property type="match status" value="1"/>
</dbReference>
<proteinExistence type="inferred from homology"/>
<dbReference type="GO" id="GO:0003723">
    <property type="term" value="F:RNA binding"/>
    <property type="evidence" value="ECO:0007669"/>
    <property type="project" value="InterPro"/>
</dbReference>